<sequence>MSLIALVVFVGTVYWLAPFIGQTTMFAVGLLALVPLGICLLGLRWIDRWDPEPAPAVLFAVLWGAGASVAGTMLFGEPFTRLVMPLTVFADPDIFGAVVQAPILEEAFKGIGVLLVFYVARWHFDGPVDGIVYGGLVGAGFAFTENILYFGSAWVSAPYEVVAMFVMRGLFSPFAHVMFTSCLGFFLGLAAVKGRRSAALWFALPGYALAVLGHFLWNGGLALFFEDFLTFYVTLQVPLFALGIAGVLWLRRAERNRILGYLLEYSEAGWLTDEEAQLFGTTAGRRQAVAWAKPRGAVQELKKFTRTAVRLAEVRHRICMGHDVLRQQGREERLLLELTSERAQLLRT</sequence>
<accession>A0A4Q8ACP9</accession>
<keyword evidence="3" id="KW-1185">Reference proteome</keyword>
<feature type="transmembrane region" description="Helical" evidence="1">
    <location>
        <begin position="229"/>
        <end position="250"/>
    </location>
</feature>
<comment type="caution">
    <text evidence="2">The sequence shown here is derived from an EMBL/GenBank/DDBJ whole genome shotgun (WGS) entry which is preliminary data.</text>
</comment>
<evidence type="ECO:0000313" key="2">
    <source>
        <dbReference type="EMBL" id="RZU61521.1"/>
    </source>
</evidence>
<reference evidence="2 3" key="1">
    <citation type="submission" date="2019-02" db="EMBL/GenBank/DDBJ databases">
        <title>Sequencing the genomes of 1000 actinobacteria strains.</title>
        <authorList>
            <person name="Klenk H.-P."/>
        </authorList>
    </citation>
    <scope>NUCLEOTIDE SEQUENCE [LARGE SCALE GENOMIC DNA]</scope>
    <source>
        <strain evidence="2 3">DSM 17364</strain>
    </source>
</reference>
<organism evidence="2 3">
    <name type="scientific">Zhihengliuella halotolerans</name>
    <dbReference type="NCBI Taxonomy" id="370736"/>
    <lineage>
        <taxon>Bacteria</taxon>
        <taxon>Bacillati</taxon>
        <taxon>Actinomycetota</taxon>
        <taxon>Actinomycetes</taxon>
        <taxon>Micrococcales</taxon>
        <taxon>Micrococcaceae</taxon>
        <taxon>Zhihengliuella</taxon>
    </lineage>
</organism>
<keyword evidence="1" id="KW-0472">Membrane</keyword>
<dbReference type="PANTHER" id="PTHR36844">
    <property type="entry name" value="PROTEASE PRSW"/>
    <property type="match status" value="1"/>
</dbReference>
<feature type="transmembrane region" description="Helical" evidence="1">
    <location>
        <begin position="199"/>
        <end position="217"/>
    </location>
</feature>
<evidence type="ECO:0000256" key="1">
    <source>
        <dbReference type="SAM" id="Phobius"/>
    </source>
</evidence>
<keyword evidence="1" id="KW-1133">Transmembrane helix</keyword>
<dbReference type="Pfam" id="PF13367">
    <property type="entry name" value="PrsW-protease"/>
    <property type="match status" value="1"/>
</dbReference>
<proteinExistence type="predicted"/>
<feature type="transmembrane region" description="Helical" evidence="1">
    <location>
        <begin position="170"/>
        <end position="192"/>
    </location>
</feature>
<gene>
    <name evidence="2" type="ORF">EV380_1092</name>
</gene>
<name>A0A4Q8ACP9_9MICC</name>
<dbReference type="EMBL" id="SHLA01000001">
    <property type="protein sequence ID" value="RZU61521.1"/>
    <property type="molecule type" value="Genomic_DNA"/>
</dbReference>
<feature type="transmembrane region" description="Helical" evidence="1">
    <location>
        <begin position="131"/>
        <end position="150"/>
    </location>
</feature>
<feature type="transmembrane region" description="Helical" evidence="1">
    <location>
        <begin position="55"/>
        <end position="74"/>
    </location>
</feature>
<feature type="transmembrane region" description="Helical" evidence="1">
    <location>
        <begin position="20"/>
        <end position="43"/>
    </location>
</feature>
<keyword evidence="1" id="KW-0812">Transmembrane</keyword>
<protein>
    <submittedName>
        <fullName evidence="2">RsiW-degrading membrane proteinase PrsW (M82 family)</fullName>
    </submittedName>
</protein>
<dbReference type="Proteomes" id="UP000292685">
    <property type="component" value="Unassembled WGS sequence"/>
</dbReference>
<dbReference type="AlphaFoldDB" id="A0A4Q8ACP9"/>
<dbReference type="PANTHER" id="PTHR36844:SF1">
    <property type="entry name" value="PROTEASE PRSW"/>
    <property type="match status" value="1"/>
</dbReference>
<dbReference type="GO" id="GO:0008233">
    <property type="term" value="F:peptidase activity"/>
    <property type="evidence" value="ECO:0007669"/>
    <property type="project" value="InterPro"/>
</dbReference>
<feature type="transmembrane region" description="Helical" evidence="1">
    <location>
        <begin position="94"/>
        <end position="119"/>
    </location>
</feature>
<dbReference type="InterPro" id="IPR026898">
    <property type="entry name" value="PrsW"/>
</dbReference>
<evidence type="ECO:0000313" key="3">
    <source>
        <dbReference type="Proteomes" id="UP000292685"/>
    </source>
</evidence>